<keyword evidence="2" id="KW-0813">Transport</keyword>
<feature type="transmembrane region" description="Helical" evidence="7">
    <location>
        <begin position="323"/>
        <end position="346"/>
    </location>
</feature>
<comment type="caution">
    <text evidence="9">The sequence shown here is derived from an EMBL/GenBank/DDBJ whole genome shotgun (WGS) entry which is preliminary data.</text>
</comment>
<dbReference type="PANTHER" id="PTHR23501">
    <property type="entry name" value="MAJOR FACILITATOR SUPERFAMILY"/>
    <property type="match status" value="1"/>
</dbReference>
<proteinExistence type="predicted"/>
<feature type="transmembrane region" description="Helical" evidence="7">
    <location>
        <begin position="386"/>
        <end position="405"/>
    </location>
</feature>
<dbReference type="EMBL" id="JBEFKJ010000014">
    <property type="protein sequence ID" value="KAL2042408.1"/>
    <property type="molecule type" value="Genomic_DNA"/>
</dbReference>
<dbReference type="PROSITE" id="PS50850">
    <property type="entry name" value="MFS"/>
    <property type="match status" value="1"/>
</dbReference>
<dbReference type="SUPFAM" id="SSF103473">
    <property type="entry name" value="MFS general substrate transporter"/>
    <property type="match status" value="1"/>
</dbReference>
<evidence type="ECO:0000313" key="9">
    <source>
        <dbReference type="EMBL" id="KAL2042408.1"/>
    </source>
</evidence>
<evidence type="ECO:0000256" key="4">
    <source>
        <dbReference type="ARBA" id="ARBA00022989"/>
    </source>
</evidence>
<evidence type="ECO:0000256" key="5">
    <source>
        <dbReference type="ARBA" id="ARBA00023136"/>
    </source>
</evidence>
<dbReference type="PANTHER" id="PTHR23501:SF191">
    <property type="entry name" value="VACUOLAR BASIC AMINO ACID TRANSPORTER 4"/>
    <property type="match status" value="1"/>
</dbReference>
<dbReference type="Pfam" id="PF07690">
    <property type="entry name" value="MFS_1"/>
    <property type="match status" value="1"/>
</dbReference>
<keyword evidence="4 7" id="KW-1133">Transmembrane helix</keyword>
<feature type="transmembrane region" description="Helical" evidence="7">
    <location>
        <begin position="154"/>
        <end position="174"/>
    </location>
</feature>
<keyword evidence="10" id="KW-1185">Reference proteome</keyword>
<sequence length="565" mass="60916">MPAPSPPEDVNESTRLLNAENGSQPYGHGLPPQTSCNQNEQGCAIGDDNFPILSEPTTLQLLKIMSGVYLGAFLAALDSTLVATIAAPISASLNSMSLLSWLASSYFIANAVSQPLSGKLTDIYGRKAGLILCNASFATGNLMCGLAGTGWVLILGRVVAGFGGGGLVTIATFVASDLVPLRKRGVWQGVANICFGLGSGIGGVFGGWMSDAFSWRWAFVAQIPLTFLAGLLVSLMVKISIEHDDRNQGKYQRIDVLGAVSLIASLVLMLVGLNFGGDLVPWTHPLVLTTLSLSIVVFVAFIYVETQAEEPIIPVKLLLQRTVWSACLTNWFITMARFGLLFYGPIYLQVQGYSATQAGLRFVPEAVGIAIMSIGSGIVMRWTGRYYLLNAFIEAIFVCSLGLTSTFTLDTPSWLPFLYFFLAGIGYSGMLTVTLVALIAAVDQKYQAVITSASYAFRSTGSTIGITVASVVFQNILTPQLWRRLGHEKNASHIIKQVRNNLSAIKELPPVLREAAREAYMDALRGVFLIVLATAVLGAMMSLFMREHTLHRKLSRRRSSASECT</sequence>
<keyword evidence="5 7" id="KW-0472">Membrane</keyword>
<feature type="region of interest" description="Disordered" evidence="6">
    <location>
        <begin position="19"/>
        <end position="40"/>
    </location>
</feature>
<feature type="domain" description="Major facilitator superfamily (MFS) profile" evidence="8">
    <location>
        <begin position="64"/>
        <end position="550"/>
    </location>
</feature>
<evidence type="ECO:0000256" key="7">
    <source>
        <dbReference type="SAM" id="Phobius"/>
    </source>
</evidence>
<name>A0ABR4ABG9_9LECA</name>
<dbReference type="InterPro" id="IPR011701">
    <property type="entry name" value="MFS"/>
</dbReference>
<feature type="transmembrane region" description="Helical" evidence="7">
    <location>
        <begin position="68"/>
        <end position="89"/>
    </location>
</feature>
<evidence type="ECO:0000256" key="3">
    <source>
        <dbReference type="ARBA" id="ARBA00022692"/>
    </source>
</evidence>
<feature type="transmembrane region" description="Helical" evidence="7">
    <location>
        <begin position="186"/>
        <end position="209"/>
    </location>
</feature>
<feature type="transmembrane region" description="Helical" evidence="7">
    <location>
        <begin position="256"/>
        <end position="276"/>
    </location>
</feature>
<reference evidence="9 10" key="1">
    <citation type="submission" date="2024-09" db="EMBL/GenBank/DDBJ databases">
        <title>Rethinking Asexuality: The Enigmatic Case of Functional Sexual Genes in Lepraria (Stereocaulaceae).</title>
        <authorList>
            <person name="Doellman M."/>
            <person name="Sun Y."/>
            <person name="Barcenas-Pena A."/>
            <person name="Lumbsch H.T."/>
            <person name="Grewe F."/>
        </authorList>
    </citation>
    <scope>NUCLEOTIDE SEQUENCE [LARGE SCALE GENOMIC DNA]</scope>
    <source>
        <strain evidence="9 10">Mercado 3170</strain>
    </source>
</reference>
<dbReference type="InterPro" id="IPR036259">
    <property type="entry name" value="MFS_trans_sf"/>
</dbReference>
<evidence type="ECO:0000259" key="8">
    <source>
        <dbReference type="PROSITE" id="PS50850"/>
    </source>
</evidence>
<gene>
    <name evidence="9" type="ORF">N7G274_004900</name>
</gene>
<keyword evidence="3 7" id="KW-0812">Transmembrane</keyword>
<accession>A0ABR4ABG9</accession>
<dbReference type="Gene3D" id="1.20.1250.20">
    <property type="entry name" value="MFS general substrate transporter like domains"/>
    <property type="match status" value="1"/>
</dbReference>
<feature type="transmembrane region" description="Helical" evidence="7">
    <location>
        <begin position="417"/>
        <end position="443"/>
    </location>
</feature>
<protein>
    <recommendedName>
        <fullName evidence="8">Major facilitator superfamily (MFS) profile domain-containing protein</fullName>
    </recommendedName>
</protein>
<feature type="transmembrane region" description="Helical" evidence="7">
    <location>
        <begin position="282"/>
        <end position="303"/>
    </location>
</feature>
<feature type="transmembrane region" description="Helical" evidence="7">
    <location>
        <begin position="215"/>
        <end position="235"/>
    </location>
</feature>
<dbReference type="Proteomes" id="UP001590950">
    <property type="component" value="Unassembled WGS sequence"/>
</dbReference>
<evidence type="ECO:0000256" key="2">
    <source>
        <dbReference type="ARBA" id="ARBA00022448"/>
    </source>
</evidence>
<feature type="transmembrane region" description="Helical" evidence="7">
    <location>
        <begin position="455"/>
        <end position="477"/>
    </location>
</feature>
<evidence type="ECO:0000256" key="1">
    <source>
        <dbReference type="ARBA" id="ARBA00004127"/>
    </source>
</evidence>
<evidence type="ECO:0000313" key="10">
    <source>
        <dbReference type="Proteomes" id="UP001590950"/>
    </source>
</evidence>
<comment type="subcellular location">
    <subcellularLocation>
        <location evidence="1">Endomembrane system</location>
        <topology evidence="1">Multi-pass membrane protein</topology>
    </subcellularLocation>
</comment>
<evidence type="ECO:0000256" key="6">
    <source>
        <dbReference type="SAM" id="MobiDB-lite"/>
    </source>
</evidence>
<organism evidence="9 10">
    <name type="scientific">Stereocaulon virgatum</name>
    <dbReference type="NCBI Taxonomy" id="373712"/>
    <lineage>
        <taxon>Eukaryota</taxon>
        <taxon>Fungi</taxon>
        <taxon>Dikarya</taxon>
        <taxon>Ascomycota</taxon>
        <taxon>Pezizomycotina</taxon>
        <taxon>Lecanoromycetes</taxon>
        <taxon>OSLEUM clade</taxon>
        <taxon>Lecanoromycetidae</taxon>
        <taxon>Lecanorales</taxon>
        <taxon>Lecanorineae</taxon>
        <taxon>Stereocaulaceae</taxon>
        <taxon>Stereocaulon</taxon>
    </lineage>
</organism>
<feature type="transmembrane region" description="Helical" evidence="7">
    <location>
        <begin position="358"/>
        <end position="379"/>
    </location>
</feature>
<dbReference type="InterPro" id="IPR020846">
    <property type="entry name" value="MFS_dom"/>
</dbReference>
<feature type="transmembrane region" description="Helical" evidence="7">
    <location>
        <begin position="523"/>
        <end position="545"/>
    </location>
</feature>